<evidence type="ECO:0000259" key="1">
    <source>
        <dbReference type="PROSITE" id="PS51352"/>
    </source>
</evidence>
<proteinExistence type="predicted"/>
<gene>
    <name evidence="2" type="ORF">CONCODRAFT_80500</name>
</gene>
<evidence type="ECO:0000313" key="2">
    <source>
        <dbReference type="EMBL" id="KXN66407.1"/>
    </source>
</evidence>
<dbReference type="STRING" id="796925.A0A137NUI1"/>
<dbReference type="GO" id="GO:0031397">
    <property type="term" value="P:negative regulation of protein ubiquitination"/>
    <property type="evidence" value="ECO:0007669"/>
    <property type="project" value="TreeGrafter"/>
</dbReference>
<sequence length="219" mass="25443">MNCEGDACTINPNQQVEKVDTTNTTSTETENAPISNWYELSDEEKVDAGKELRKKLEFSELRYFETQTVTKKDGTTQDVRVEKSVDYIPNVPYLILYFTASWCPPCKKFSPQLQKFLQDNPNDVDVICITVDAEQYDFVNYIKEYSFKFISWEEQSVIKYLSKRLNVQVLPTCMVINVANLSVLTKWGREAVAKNPTTCIDEWKNNRHGFNNTDVIKFW</sequence>
<reference evidence="2 3" key="1">
    <citation type="journal article" date="2015" name="Genome Biol. Evol.">
        <title>Phylogenomic analyses indicate that early fungi evolved digesting cell walls of algal ancestors of land plants.</title>
        <authorList>
            <person name="Chang Y."/>
            <person name="Wang S."/>
            <person name="Sekimoto S."/>
            <person name="Aerts A.L."/>
            <person name="Choi C."/>
            <person name="Clum A."/>
            <person name="LaButti K.M."/>
            <person name="Lindquist E.A."/>
            <person name="Yee Ngan C."/>
            <person name="Ohm R.A."/>
            <person name="Salamov A.A."/>
            <person name="Grigoriev I.V."/>
            <person name="Spatafora J.W."/>
            <person name="Berbee M.L."/>
        </authorList>
    </citation>
    <scope>NUCLEOTIDE SEQUENCE [LARGE SCALE GENOMIC DNA]</scope>
    <source>
        <strain evidence="2 3">NRRL 28638</strain>
    </source>
</reference>
<dbReference type="PANTHER" id="PTHR46472:SF1">
    <property type="entry name" value="NUCLEOREDOXIN"/>
    <property type="match status" value="1"/>
</dbReference>
<dbReference type="GO" id="GO:0004791">
    <property type="term" value="F:thioredoxin-disulfide reductase (NADPH) activity"/>
    <property type="evidence" value="ECO:0007669"/>
    <property type="project" value="TreeGrafter"/>
</dbReference>
<organism evidence="2 3">
    <name type="scientific">Conidiobolus coronatus (strain ATCC 28846 / CBS 209.66 / NRRL 28638)</name>
    <name type="common">Delacroixia coronata</name>
    <dbReference type="NCBI Taxonomy" id="796925"/>
    <lineage>
        <taxon>Eukaryota</taxon>
        <taxon>Fungi</taxon>
        <taxon>Fungi incertae sedis</taxon>
        <taxon>Zoopagomycota</taxon>
        <taxon>Entomophthoromycotina</taxon>
        <taxon>Entomophthoromycetes</taxon>
        <taxon>Entomophthorales</taxon>
        <taxon>Ancylistaceae</taxon>
        <taxon>Conidiobolus</taxon>
    </lineage>
</organism>
<accession>A0A137NUI1</accession>
<protein>
    <submittedName>
        <fullName evidence="2">Thioredoxin-like protein</fullName>
    </submittedName>
</protein>
<dbReference type="PROSITE" id="PS00194">
    <property type="entry name" value="THIOREDOXIN_1"/>
    <property type="match status" value="1"/>
</dbReference>
<dbReference type="EMBL" id="KQ964730">
    <property type="protein sequence ID" value="KXN66407.1"/>
    <property type="molecule type" value="Genomic_DNA"/>
</dbReference>
<dbReference type="AlphaFoldDB" id="A0A137NUI1"/>
<name>A0A137NUI1_CONC2</name>
<dbReference type="PANTHER" id="PTHR46472">
    <property type="entry name" value="NUCLEOREDOXIN"/>
    <property type="match status" value="1"/>
</dbReference>
<evidence type="ECO:0000313" key="3">
    <source>
        <dbReference type="Proteomes" id="UP000070444"/>
    </source>
</evidence>
<dbReference type="PROSITE" id="PS51352">
    <property type="entry name" value="THIOREDOXIN_2"/>
    <property type="match status" value="1"/>
</dbReference>
<dbReference type="InterPro" id="IPR012336">
    <property type="entry name" value="Thioredoxin-like_fold"/>
</dbReference>
<feature type="domain" description="Thioredoxin" evidence="1">
    <location>
        <begin position="55"/>
        <end position="180"/>
    </location>
</feature>
<dbReference type="InterPro" id="IPR017937">
    <property type="entry name" value="Thioredoxin_CS"/>
</dbReference>
<dbReference type="Proteomes" id="UP000070444">
    <property type="component" value="Unassembled WGS sequence"/>
</dbReference>
<dbReference type="SUPFAM" id="SSF52833">
    <property type="entry name" value="Thioredoxin-like"/>
    <property type="match status" value="1"/>
</dbReference>
<keyword evidence="3" id="KW-1185">Reference proteome</keyword>
<dbReference type="Pfam" id="PF13905">
    <property type="entry name" value="Thioredoxin_8"/>
    <property type="match status" value="1"/>
</dbReference>
<dbReference type="OrthoDB" id="409136at2759"/>
<dbReference type="InterPro" id="IPR036249">
    <property type="entry name" value="Thioredoxin-like_sf"/>
</dbReference>
<dbReference type="InterPro" id="IPR013766">
    <property type="entry name" value="Thioredoxin_domain"/>
</dbReference>
<dbReference type="GO" id="GO:0005634">
    <property type="term" value="C:nucleus"/>
    <property type="evidence" value="ECO:0007669"/>
    <property type="project" value="TreeGrafter"/>
</dbReference>
<dbReference type="Gene3D" id="3.40.30.10">
    <property type="entry name" value="Glutaredoxin"/>
    <property type="match status" value="1"/>
</dbReference>